<protein>
    <submittedName>
        <fullName evidence="2">Transglutaminase family protein</fullName>
    </submittedName>
</protein>
<gene>
    <name evidence="2" type="ORF">G5B40_00815</name>
</gene>
<dbReference type="InterPro" id="IPR013589">
    <property type="entry name" value="Bac_transglu_N"/>
</dbReference>
<organism evidence="2 3">
    <name type="scientific">Pikeienuella piscinae</name>
    <dbReference type="NCBI Taxonomy" id="2748098"/>
    <lineage>
        <taxon>Bacteria</taxon>
        <taxon>Pseudomonadati</taxon>
        <taxon>Pseudomonadota</taxon>
        <taxon>Alphaproteobacteria</taxon>
        <taxon>Rhodobacterales</taxon>
        <taxon>Paracoccaceae</taxon>
        <taxon>Pikeienuella</taxon>
    </lineage>
</organism>
<dbReference type="PANTHER" id="PTHR33490">
    <property type="entry name" value="BLR5614 PROTEIN-RELATED"/>
    <property type="match status" value="1"/>
</dbReference>
<feature type="domain" description="Transglutaminase-like" evidence="1">
    <location>
        <begin position="158"/>
        <end position="227"/>
    </location>
</feature>
<keyword evidence="3" id="KW-1185">Reference proteome</keyword>
<dbReference type="KEGG" id="hdh:G5B40_00815"/>
<name>A0A7L5BT58_9RHOB</name>
<dbReference type="AlphaFoldDB" id="A0A7L5BT58"/>
<evidence type="ECO:0000259" key="1">
    <source>
        <dbReference type="SMART" id="SM00460"/>
    </source>
</evidence>
<dbReference type="InterPro" id="IPR002931">
    <property type="entry name" value="Transglutaminase-like"/>
</dbReference>
<evidence type="ECO:0000313" key="3">
    <source>
        <dbReference type="Proteomes" id="UP000503336"/>
    </source>
</evidence>
<dbReference type="Pfam" id="PF01841">
    <property type="entry name" value="Transglut_core"/>
    <property type="match status" value="1"/>
</dbReference>
<evidence type="ECO:0000313" key="2">
    <source>
        <dbReference type="EMBL" id="QIE54111.1"/>
    </source>
</evidence>
<accession>A0A7L5BT58</accession>
<reference evidence="2 3" key="1">
    <citation type="submission" date="2020-02" db="EMBL/GenBank/DDBJ databases">
        <title>complete genome sequence of Rhodobacteraceae bacterium.</title>
        <authorList>
            <person name="Park J."/>
            <person name="Kim Y.-S."/>
            <person name="Kim K.-H."/>
        </authorList>
    </citation>
    <scope>NUCLEOTIDE SEQUENCE [LARGE SCALE GENOMIC DNA]</scope>
    <source>
        <strain evidence="2 3">RR4-56</strain>
    </source>
</reference>
<dbReference type="InterPro" id="IPR038765">
    <property type="entry name" value="Papain-like_cys_pep_sf"/>
</dbReference>
<dbReference type="SMART" id="SM00460">
    <property type="entry name" value="TGc"/>
    <property type="match status" value="1"/>
</dbReference>
<sequence length="272" mass="29122">MLLSIRHRTFYRYDPPAARVALKLRLYPAVTAAQTPRSWSVTVNGEAPHMRLANGYGDEESVWLAHDGAEEVEIVAEGVVETRDVHGVLRGWRMAARPAMFLRKTPLTAPDEAITALAKEATAGKTGISAAHALSEAVRDAVDYRPGATTAKTTAAETLNLGAGVCQDHTHLLISGARSLGAAARYVVGYLMVGEGDQPELSTEQETHAWAEIWIDSLGWVGFDASNRICPTDHYVRLAAGLDAPDAAPLRGSITGAAEETLEADVQVTQAQ</sequence>
<dbReference type="Proteomes" id="UP000503336">
    <property type="component" value="Chromosome"/>
</dbReference>
<dbReference type="PANTHER" id="PTHR33490:SF6">
    <property type="entry name" value="SLL1049 PROTEIN"/>
    <property type="match status" value="1"/>
</dbReference>
<dbReference type="RefSeq" id="WP_165093833.1">
    <property type="nucleotide sequence ID" value="NZ_CP049056.1"/>
</dbReference>
<dbReference type="EMBL" id="CP049056">
    <property type="protein sequence ID" value="QIE54111.1"/>
    <property type="molecule type" value="Genomic_DNA"/>
</dbReference>
<proteinExistence type="predicted"/>
<dbReference type="Gene3D" id="3.10.620.30">
    <property type="match status" value="1"/>
</dbReference>
<dbReference type="SUPFAM" id="SSF54001">
    <property type="entry name" value="Cysteine proteinases"/>
    <property type="match status" value="1"/>
</dbReference>
<dbReference type="Pfam" id="PF08379">
    <property type="entry name" value="Bact_transglu_N"/>
    <property type="match status" value="1"/>
</dbReference>